<feature type="region of interest" description="Disordered" evidence="1">
    <location>
        <begin position="462"/>
        <end position="499"/>
    </location>
</feature>
<dbReference type="PANTHER" id="PTHR33710">
    <property type="entry name" value="BNAC02G09200D PROTEIN"/>
    <property type="match status" value="1"/>
</dbReference>
<feature type="domain" description="Zinc knuckle CX2CX4HX4C" evidence="3">
    <location>
        <begin position="261"/>
        <end position="303"/>
    </location>
</feature>
<gene>
    <name evidence="4" type="ORF">G4B88_022814</name>
</gene>
<feature type="domain" description="Reverse transcriptase zinc-binding" evidence="2">
    <location>
        <begin position="923"/>
        <end position="975"/>
    </location>
</feature>
<organism evidence="4 5">
    <name type="scientific">Cannabis sativa</name>
    <name type="common">Hemp</name>
    <name type="synonym">Marijuana</name>
    <dbReference type="NCBI Taxonomy" id="3483"/>
    <lineage>
        <taxon>Eukaryota</taxon>
        <taxon>Viridiplantae</taxon>
        <taxon>Streptophyta</taxon>
        <taxon>Embryophyta</taxon>
        <taxon>Tracheophyta</taxon>
        <taxon>Spermatophyta</taxon>
        <taxon>Magnoliopsida</taxon>
        <taxon>eudicotyledons</taxon>
        <taxon>Gunneridae</taxon>
        <taxon>Pentapetalae</taxon>
        <taxon>rosids</taxon>
        <taxon>fabids</taxon>
        <taxon>Rosales</taxon>
        <taxon>Cannabaceae</taxon>
        <taxon>Cannabis</taxon>
    </lineage>
</organism>
<protein>
    <recommendedName>
        <fullName evidence="6">CCHC-type domain-containing protein</fullName>
    </recommendedName>
</protein>
<evidence type="ECO:0000259" key="3">
    <source>
        <dbReference type="Pfam" id="PF14392"/>
    </source>
</evidence>
<evidence type="ECO:0000313" key="4">
    <source>
        <dbReference type="EMBL" id="KAF4399731.1"/>
    </source>
</evidence>
<dbReference type="InterPro" id="IPR025836">
    <property type="entry name" value="Zn_knuckle_CX2CX4HX4C"/>
</dbReference>
<dbReference type="AlphaFoldDB" id="A0A7J6HY29"/>
<dbReference type="PANTHER" id="PTHR33710:SF77">
    <property type="entry name" value="DNASE I-LIKE SUPERFAMILY PROTEIN"/>
    <property type="match status" value="1"/>
</dbReference>
<dbReference type="Gene3D" id="3.60.10.10">
    <property type="entry name" value="Endonuclease/exonuclease/phosphatase"/>
    <property type="match status" value="1"/>
</dbReference>
<sequence length="1201" mass="133771">MAQGSGRLPPGTVHGALGFNTLSFKEHDYDCCFSQPLYIILLRDPETSVFTQKSLFFSKPKTSSLLKTATILKLIRITMAAMAGTMVDELVEETENFSLDDFSIQVIPDDNTARDTIARTVVGRFVGKRGVAMGTMRRALSGMWRLSSGWRLQEPLPKTYICRLNTPKEAKFVLDNGPWNPCNGFLLVAALPEDGNWRNANLNTVDIWVKALGVPMPFMTEECVSNMAKRMGTLLQSNKVRRNGIILNHYLRFQVRLNISTPLLAGVSLTDEREKKWWCHFKYERLPLFCFKCGVIGHDEEGCSGRKRTVTVQDGRTIPLYGPWLREGSKLDNGFALLEVEDINDIRRLEKEDPAGISIGAVSEKVNGAREPGRGGEKPTVGNTLVEREGMEGVVSQKSDNSFSVAYNDYVDLSKFPSKHVLQVANIFKEKLGPIKFGATSDDAGSNGGKSVQVQKLKKPKLIGPKGVPKPPVFGRRSEMGHLSGSKRKKTTRFGPRSNEFVAESQGPCCLLVVDKTGVNDAFGEASGVHSKDKSNGDSGSGDSGKRHRIDMAGLRSKEGSFSFLEHQAGRERCDTRPSGEEGVVGTHVLVPPGLGTLSNPLFSGVLNGPFWTAYCVYAPPVRGDRATFWDSLSLEVAAADNPWIVMGDLNMMTDQSEKFGGTSLSYTDCQGLRDFLEITGGVDLGSVGVFYTWSNGRDLHNLIRERLDRVIGDTSWIMSFPKAGVRTLPIKDSDHAPILLDLLFDRERFFTPFRFLDAWTRDPGCREVIQKAWELVVTGTRSFQLMTRLKESRKLLSKWNREVFGFCKAKLSMLEKLLVEHNQSFWSAPSRSTMSFGARGIMASRDLIRNEACFLVGSGRNVDIWHSPWVSWLSWEEYVASFNPRIQERGVTVSSLLLSDSSWSMEEMGRMFRPSLSTMMGAKCFLWKIARDILPFGSRLHQIFGNTSTCILCLAEEDSPIHLFFRCDVAKQIWRSGPWGICSEALVFQDNKAMVRWLLTPLNLPLANAGERSRFTLYAIMVCFHLWKYRNMVFHDGIKWPIPKLQQAILADANSLAELEAAEELQPHTPSVADMALGLNTRQYPWSNFNIFVDAAVRGRSGIVALIVFNLTGQVVEAATVRHEVGSALEAELVAIREACALSARRNWANSLVLSDCQVAVAGLKAKRCPDWTVRCCFDRSLQAMSTAPNSGKWHPLLPL</sequence>
<dbReference type="InterPro" id="IPR012337">
    <property type="entry name" value="RNaseH-like_sf"/>
</dbReference>
<name>A0A7J6HY29_CANSA</name>
<dbReference type="Pfam" id="PF14392">
    <property type="entry name" value="zf-CCHC_4"/>
    <property type="match status" value="1"/>
</dbReference>
<dbReference type="SUPFAM" id="SSF53098">
    <property type="entry name" value="Ribonuclease H-like"/>
    <property type="match status" value="1"/>
</dbReference>
<dbReference type="Pfam" id="PF13966">
    <property type="entry name" value="zf-RVT"/>
    <property type="match status" value="1"/>
</dbReference>
<dbReference type="SUPFAM" id="SSF56219">
    <property type="entry name" value="DNase I-like"/>
    <property type="match status" value="1"/>
</dbReference>
<evidence type="ECO:0008006" key="6">
    <source>
        <dbReference type="Google" id="ProtNLM"/>
    </source>
</evidence>
<evidence type="ECO:0000256" key="1">
    <source>
        <dbReference type="SAM" id="MobiDB-lite"/>
    </source>
</evidence>
<dbReference type="EMBL" id="JAATIQ010000021">
    <property type="protein sequence ID" value="KAF4399731.1"/>
    <property type="molecule type" value="Genomic_DNA"/>
</dbReference>
<dbReference type="Proteomes" id="UP000583929">
    <property type="component" value="Unassembled WGS sequence"/>
</dbReference>
<proteinExistence type="predicted"/>
<feature type="region of interest" description="Disordered" evidence="1">
    <location>
        <begin position="525"/>
        <end position="548"/>
    </location>
</feature>
<keyword evidence="5" id="KW-1185">Reference proteome</keyword>
<evidence type="ECO:0000313" key="5">
    <source>
        <dbReference type="Proteomes" id="UP000583929"/>
    </source>
</evidence>
<evidence type="ECO:0000259" key="2">
    <source>
        <dbReference type="Pfam" id="PF13966"/>
    </source>
</evidence>
<reference evidence="4 5" key="1">
    <citation type="journal article" date="2020" name="bioRxiv">
        <title>Sequence and annotation of 42 cannabis genomes reveals extensive copy number variation in cannabinoid synthesis and pathogen resistance genes.</title>
        <authorList>
            <person name="Mckernan K.J."/>
            <person name="Helbert Y."/>
            <person name="Kane L.T."/>
            <person name="Ebling H."/>
            <person name="Zhang L."/>
            <person name="Liu B."/>
            <person name="Eaton Z."/>
            <person name="Mclaughlin S."/>
            <person name="Kingan S."/>
            <person name="Baybayan P."/>
            <person name="Concepcion G."/>
            <person name="Jordan M."/>
            <person name="Riva A."/>
            <person name="Barbazuk W."/>
            <person name="Harkins T."/>
        </authorList>
    </citation>
    <scope>NUCLEOTIDE SEQUENCE [LARGE SCALE GENOMIC DNA]</scope>
    <source>
        <strain evidence="5">cv. Jamaican Lion 4</strain>
        <tissue evidence="4">Leaf</tissue>
    </source>
</reference>
<comment type="caution">
    <text evidence="4">The sequence shown here is derived from an EMBL/GenBank/DDBJ whole genome shotgun (WGS) entry which is preliminary data.</text>
</comment>
<dbReference type="InterPro" id="IPR026960">
    <property type="entry name" value="RVT-Znf"/>
</dbReference>
<accession>A0A7J6HY29</accession>
<dbReference type="InterPro" id="IPR036691">
    <property type="entry name" value="Endo/exonu/phosph_ase_sf"/>
</dbReference>